<dbReference type="InterPro" id="IPR023811">
    <property type="entry name" value="CHP04076"/>
</dbReference>
<reference evidence="2" key="1">
    <citation type="submission" date="2017-07" db="EMBL/GenBank/DDBJ databases">
        <authorList>
            <person name="Varghese N."/>
            <person name="Submissions S."/>
        </authorList>
    </citation>
    <scope>NUCLEOTIDE SEQUENCE [LARGE SCALE GENOMIC DNA]</scope>
    <source>
        <strain evidence="2">NLAE-zl-C134</strain>
    </source>
</reference>
<gene>
    <name evidence="1" type="ORF">SAMN05216529_10179</name>
</gene>
<proteinExistence type="predicted"/>
<name>A0A316A303_9FIRM</name>
<sequence>MCITTKKQFEYKVETVSGHCSCGYKVGDVFYCEGMNTPTVPFCGGAYMALFPIQVALHNGARFHFENNPKLKRNLACPDNGYVVFCLTLLDDK</sequence>
<evidence type="ECO:0000313" key="2">
    <source>
        <dbReference type="Proteomes" id="UP000254051"/>
    </source>
</evidence>
<evidence type="ECO:0000313" key="1">
    <source>
        <dbReference type="EMBL" id="SUQ12190.1"/>
    </source>
</evidence>
<dbReference type="AlphaFoldDB" id="A0A316A303"/>
<dbReference type="OrthoDB" id="1178194at2"/>
<dbReference type="RefSeq" id="WP_109708256.1">
    <property type="nucleotide sequence ID" value="NZ_QGDS01000001.1"/>
</dbReference>
<dbReference type="NCBIfam" id="TIGR04076">
    <property type="entry name" value="TIGR04076 family protein"/>
    <property type="match status" value="1"/>
</dbReference>
<dbReference type="EMBL" id="UHJJ01000001">
    <property type="protein sequence ID" value="SUQ12190.1"/>
    <property type="molecule type" value="Genomic_DNA"/>
</dbReference>
<keyword evidence="2" id="KW-1185">Reference proteome</keyword>
<accession>A0A316A303</accession>
<organism evidence="1 2">
    <name type="scientific">Faecalicatena contorta</name>
    <dbReference type="NCBI Taxonomy" id="39482"/>
    <lineage>
        <taxon>Bacteria</taxon>
        <taxon>Bacillati</taxon>
        <taxon>Bacillota</taxon>
        <taxon>Clostridia</taxon>
        <taxon>Lachnospirales</taxon>
        <taxon>Lachnospiraceae</taxon>
        <taxon>Faecalicatena</taxon>
    </lineage>
</organism>
<dbReference type="Proteomes" id="UP000254051">
    <property type="component" value="Unassembled WGS sequence"/>
</dbReference>
<protein>
    <submittedName>
        <fullName evidence="1">TIGR04076 family protein</fullName>
    </submittedName>
</protein>